<dbReference type="Proteomes" id="UP000000707">
    <property type="component" value="Unassembled WGS sequence"/>
</dbReference>
<dbReference type="HOGENOM" id="CLU_1834907_0_0_1"/>
<dbReference type="EMBL" id="GL996515">
    <property type="protein sequence ID" value="EGV65181.1"/>
    <property type="molecule type" value="Genomic_DNA"/>
</dbReference>
<feature type="chain" id="PRO_5003442475" description="VWFA domain-containing protein" evidence="1">
    <location>
        <begin position="24"/>
        <end position="150"/>
    </location>
</feature>
<dbReference type="eggNOG" id="ENOG502RP8B">
    <property type="taxonomic scope" value="Eukaryota"/>
</dbReference>
<keyword evidence="1" id="KW-0732">Signal</keyword>
<organism evidence="3">
    <name type="scientific">Candida tenuis (strain ATCC 10573 / BCRC 21748 / CBS 615 / JCM 9827 / NBRC 10315 / NRRL Y-1498 / VKM Y-70)</name>
    <name type="common">Yeast</name>
    <name type="synonym">Yamadazyma tenuis</name>
    <dbReference type="NCBI Taxonomy" id="590646"/>
    <lineage>
        <taxon>Eukaryota</taxon>
        <taxon>Fungi</taxon>
        <taxon>Dikarya</taxon>
        <taxon>Ascomycota</taxon>
        <taxon>Saccharomycotina</taxon>
        <taxon>Pichiomycetes</taxon>
        <taxon>Debaryomycetaceae</taxon>
        <taxon>Yamadazyma</taxon>
    </lineage>
</organism>
<keyword evidence="3" id="KW-1185">Reference proteome</keyword>
<evidence type="ECO:0000313" key="2">
    <source>
        <dbReference type="EMBL" id="EGV65181.1"/>
    </source>
</evidence>
<accession>G3B1C8</accession>
<proteinExistence type="predicted"/>
<evidence type="ECO:0000256" key="1">
    <source>
        <dbReference type="SAM" id="SignalP"/>
    </source>
</evidence>
<sequence length="150" mass="16672">MKSLGSVSLIMWCLFTLTTFANAQNSFKLTDLTGIIVIFESAAGVTQPLLDLNQEYITYVVNELENKIGHQYDTLFVGFSIQFVNLDAIYYKVGSYLGLKDISQDDDAVILQGLQQLLTDYRKSELEALGVNITISLDSPVSIYDSAKII</sequence>
<feature type="signal peptide" evidence="1">
    <location>
        <begin position="1"/>
        <end position="23"/>
    </location>
</feature>
<reference evidence="2 3" key="1">
    <citation type="journal article" date="2011" name="Proc. Natl. Acad. Sci. U.S.A.">
        <title>Comparative genomics of xylose-fermenting fungi for enhanced biofuel production.</title>
        <authorList>
            <person name="Wohlbach D.J."/>
            <person name="Kuo A."/>
            <person name="Sato T.K."/>
            <person name="Potts K.M."/>
            <person name="Salamov A.A."/>
            <person name="LaButti K.M."/>
            <person name="Sun H."/>
            <person name="Clum A."/>
            <person name="Pangilinan J.L."/>
            <person name="Lindquist E.A."/>
            <person name="Lucas S."/>
            <person name="Lapidus A."/>
            <person name="Jin M."/>
            <person name="Gunawan C."/>
            <person name="Balan V."/>
            <person name="Dale B.E."/>
            <person name="Jeffries T.W."/>
            <person name="Zinkel R."/>
            <person name="Barry K.W."/>
            <person name="Grigoriev I.V."/>
            <person name="Gasch A.P."/>
        </authorList>
    </citation>
    <scope>NUCLEOTIDE SEQUENCE [LARGE SCALE GENOMIC DNA]</scope>
    <source>
        <strain evidence="3">ATCC 10573 / BCRC 21748 / CBS 615 / JCM 9827 / NBRC 10315 / NRRL Y-1498 / VKM Y-70</strain>
    </source>
</reference>
<protein>
    <recommendedName>
        <fullName evidence="4">VWFA domain-containing protein</fullName>
    </recommendedName>
</protein>
<dbReference type="AlphaFoldDB" id="G3B1C8"/>
<name>G3B1C8_CANTC</name>
<evidence type="ECO:0008006" key="4">
    <source>
        <dbReference type="Google" id="ProtNLM"/>
    </source>
</evidence>
<gene>
    <name evidence="2" type="ORF">CANTEDRAFT_113685</name>
</gene>
<evidence type="ECO:0000313" key="3">
    <source>
        <dbReference type="Proteomes" id="UP000000707"/>
    </source>
</evidence>